<sequence length="171" mass="18763">MTLMQDTSEQALSVGVELATSIMMNGRPADILAPIVQNSYSPQAQEQVAQIINRVPNASMNEMQKAEVEHLLDNYIDSSEGRMKSVAIESLAGLVADNSQKLKSLFHQYAQDENDSVRYSAIQALYQLEPAQFDDTISGDLKTIANNTSESLSVRASAMELLASYQDMPES</sequence>
<proteinExistence type="predicted"/>
<dbReference type="EMBL" id="FRFG01000041">
    <property type="protein sequence ID" value="SHO57493.1"/>
    <property type="molecule type" value="Genomic_DNA"/>
</dbReference>
<dbReference type="AlphaFoldDB" id="A0A1M7YY66"/>
<dbReference type="InterPro" id="IPR011989">
    <property type="entry name" value="ARM-like"/>
</dbReference>
<keyword evidence="2" id="KW-1185">Reference proteome</keyword>
<dbReference type="SUPFAM" id="SSF48371">
    <property type="entry name" value="ARM repeat"/>
    <property type="match status" value="1"/>
</dbReference>
<evidence type="ECO:0000313" key="1">
    <source>
        <dbReference type="EMBL" id="SHO57493.1"/>
    </source>
</evidence>
<accession>A0A1M7YY66</accession>
<evidence type="ECO:0008006" key="3">
    <source>
        <dbReference type="Google" id="ProtNLM"/>
    </source>
</evidence>
<dbReference type="Gene3D" id="1.25.10.10">
    <property type="entry name" value="Leucine-rich Repeat Variant"/>
    <property type="match status" value="1"/>
</dbReference>
<evidence type="ECO:0000313" key="2">
    <source>
        <dbReference type="Proteomes" id="UP000184600"/>
    </source>
</evidence>
<protein>
    <recommendedName>
        <fullName evidence="3">HEAT repeat protein</fullName>
    </recommendedName>
</protein>
<dbReference type="InterPro" id="IPR016024">
    <property type="entry name" value="ARM-type_fold"/>
</dbReference>
<organism evidence="1 2">
    <name type="scientific">Vibrio quintilis</name>
    <dbReference type="NCBI Taxonomy" id="1117707"/>
    <lineage>
        <taxon>Bacteria</taxon>
        <taxon>Pseudomonadati</taxon>
        <taxon>Pseudomonadota</taxon>
        <taxon>Gammaproteobacteria</taxon>
        <taxon>Vibrionales</taxon>
        <taxon>Vibrionaceae</taxon>
        <taxon>Vibrio</taxon>
    </lineage>
</organism>
<dbReference type="Proteomes" id="UP000184600">
    <property type="component" value="Unassembled WGS sequence"/>
</dbReference>
<name>A0A1M7YY66_9VIBR</name>
<reference evidence="2" key="1">
    <citation type="submission" date="2016-12" db="EMBL/GenBank/DDBJ databases">
        <authorList>
            <person name="Rodrigo-Torres L."/>
            <person name="Arahal R.D."/>
            <person name="Lucena T."/>
        </authorList>
    </citation>
    <scope>NUCLEOTIDE SEQUENCE [LARGE SCALE GENOMIC DNA]</scope>
</reference>
<gene>
    <name evidence="1" type="ORF">VQ7734_03263</name>
</gene>